<organism evidence="1 2">
    <name type="scientific">Synaphobranchus kaupii</name>
    <name type="common">Kaup's arrowtooth eel</name>
    <dbReference type="NCBI Taxonomy" id="118154"/>
    <lineage>
        <taxon>Eukaryota</taxon>
        <taxon>Metazoa</taxon>
        <taxon>Chordata</taxon>
        <taxon>Craniata</taxon>
        <taxon>Vertebrata</taxon>
        <taxon>Euteleostomi</taxon>
        <taxon>Actinopterygii</taxon>
        <taxon>Neopterygii</taxon>
        <taxon>Teleostei</taxon>
        <taxon>Anguilliformes</taxon>
        <taxon>Synaphobranchidae</taxon>
        <taxon>Synaphobranchus</taxon>
    </lineage>
</organism>
<comment type="caution">
    <text evidence="1">The sequence shown here is derived from an EMBL/GenBank/DDBJ whole genome shotgun (WGS) entry which is preliminary data.</text>
</comment>
<dbReference type="AlphaFoldDB" id="A0A9Q1FA05"/>
<accession>A0A9Q1FA05</accession>
<name>A0A9Q1FA05_SYNKA</name>
<gene>
    <name evidence="1" type="ORF">SKAU_G00217010</name>
</gene>
<reference evidence="1" key="1">
    <citation type="journal article" date="2023" name="Science">
        <title>Genome structures resolve the early diversification of teleost fishes.</title>
        <authorList>
            <person name="Parey E."/>
            <person name="Louis A."/>
            <person name="Montfort J."/>
            <person name="Bouchez O."/>
            <person name="Roques C."/>
            <person name="Iampietro C."/>
            <person name="Lluch J."/>
            <person name="Castinel A."/>
            <person name="Donnadieu C."/>
            <person name="Desvignes T."/>
            <person name="Floi Bucao C."/>
            <person name="Jouanno E."/>
            <person name="Wen M."/>
            <person name="Mejri S."/>
            <person name="Dirks R."/>
            <person name="Jansen H."/>
            <person name="Henkel C."/>
            <person name="Chen W.J."/>
            <person name="Zahm M."/>
            <person name="Cabau C."/>
            <person name="Klopp C."/>
            <person name="Thompson A.W."/>
            <person name="Robinson-Rechavi M."/>
            <person name="Braasch I."/>
            <person name="Lecointre G."/>
            <person name="Bobe J."/>
            <person name="Postlethwait J.H."/>
            <person name="Berthelot C."/>
            <person name="Roest Crollius H."/>
            <person name="Guiguen Y."/>
        </authorList>
    </citation>
    <scope>NUCLEOTIDE SEQUENCE</scope>
    <source>
        <strain evidence="1">WJC10195</strain>
    </source>
</reference>
<dbReference type="OrthoDB" id="10037236at2759"/>
<dbReference type="EMBL" id="JAINUF010000007">
    <property type="protein sequence ID" value="KAJ8354134.1"/>
    <property type="molecule type" value="Genomic_DNA"/>
</dbReference>
<proteinExistence type="predicted"/>
<sequence>MFLPEPTQHPSALIAISGDFNHHGNNPLPNFTQYVSCPTREERTLDLLYANVKDAYSSSRPQVGQNTNLYTSSPAMCLW</sequence>
<evidence type="ECO:0000313" key="2">
    <source>
        <dbReference type="Proteomes" id="UP001152622"/>
    </source>
</evidence>
<keyword evidence="2" id="KW-1185">Reference proteome</keyword>
<dbReference type="Proteomes" id="UP001152622">
    <property type="component" value="Chromosome 7"/>
</dbReference>
<evidence type="ECO:0000313" key="1">
    <source>
        <dbReference type="EMBL" id="KAJ8354134.1"/>
    </source>
</evidence>
<protein>
    <submittedName>
        <fullName evidence="1">Uncharacterized protein</fullName>
    </submittedName>
</protein>